<feature type="compositionally biased region" description="Low complexity" evidence="2">
    <location>
        <begin position="239"/>
        <end position="251"/>
    </location>
</feature>
<name>A0A9J2PRH4_ASCLU</name>
<feature type="region of interest" description="Disordered" evidence="2">
    <location>
        <begin position="230"/>
        <end position="251"/>
    </location>
</feature>
<dbReference type="Gene3D" id="3.40.630.10">
    <property type="entry name" value="Zn peptidases"/>
    <property type="match status" value="1"/>
</dbReference>
<sequence length="251" mass="28328">MQPVLFSVTEACRGRPGWVRIGSSISYYRNLYAGLNTPNDSVKKSGTSKKKKRSLSSARCRLEPRLGSSLGIPSPDGFSRERDRAVDILKKKPFVFVDFHGHSRRYNVFMFGNNPEESWRIADHTLMHDSQFMLLPELLEQSSDSFSFGECRFSIAKAKEPSARVVIWRQFDIPRVHTMEATYCGFDIGRYAGFQVGIAKLKEMGRDLCMALLPLKKRVEAENAALTKISQSDRRRANSESCSSSELPSSS</sequence>
<accession>A0A9J2PRH4</accession>
<dbReference type="PANTHER" id="PTHR12756">
    <property type="entry name" value="CYTOSOLIC CARBOXYPEPTIDASE"/>
    <property type="match status" value="1"/>
</dbReference>
<reference evidence="4" key="1">
    <citation type="submission" date="2023-03" db="UniProtKB">
        <authorList>
            <consortium name="WormBaseParasite"/>
        </authorList>
    </citation>
    <scope>IDENTIFICATION</scope>
</reference>
<evidence type="ECO:0000256" key="1">
    <source>
        <dbReference type="ARBA" id="ARBA00001947"/>
    </source>
</evidence>
<evidence type="ECO:0000313" key="3">
    <source>
        <dbReference type="Proteomes" id="UP000036681"/>
    </source>
</evidence>
<organism evidence="3 4">
    <name type="scientific">Ascaris lumbricoides</name>
    <name type="common">Giant roundworm</name>
    <dbReference type="NCBI Taxonomy" id="6252"/>
    <lineage>
        <taxon>Eukaryota</taxon>
        <taxon>Metazoa</taxon>
        <taxon>Ecdysozoa</taxon>
        <taxon>Nematoda</taxon>
        <taxon>Chromadorea</taxon>
        <taxon>Rhabditida</taxon>
        <taxon>Spirurina</taxon>
        <taxon>Ascaridomorpha</taxon>
        <taxon>Ascaridoidea</taxon>
        <taxon>Ascarididae</taxon>
        <taxon>Ascaris</taxon>
    </lineage>
</organism>
<evidence type="ECO:0000256" key="2">
    <source>
        <dbReference type="SAM" id="MobiDB-lite"/>
    </source>
</evidence>
<evidence type="ECO:0000313" key="4">
    <source>
        <dbReference type="WBParaSite" id="ALUE_0001212601-mRNA-1"/>
    </source>
</evidence>
<dbReference type="PANTHER" id="PTHR12756:SF11">
    <property type="entry name" value="CYTOSOLIC CARBOXYPEPTIDASE 1"/>
    <property type="match status" value="1"/>
</dbReference>
<proteinExistence type="predicted"/>
<dbReference type="AlphaFoldDB" id="A0A9J2PRH4"/>
<dbReference type="SUPFAM" id="SSF53187">
    <property type="entry name" value="Zn-dependent exopeptidases"/>
    <property type="match status" value="1"/>
</dbReference>
<dbReference type="Proteomes" id="UP000036681">
    <property type="component" value="Unplaced"/>
</dbReference>
<keyword evidence="3" id="KW-1185">Reference proteome</keyword>
<protein>
    <submittedName>
        <fullName evidence="4">Peptidase M14 carboxypeptidase A domain-containing protein</fullName>
    </submittedName>
</protein>
<dbReference type="WBParaSite" id="ALUE_0001212601-mRNA-1">
    <property type="protein sequence ID" value="ALUE_0001212601-mRNA-1"/>
    <property type="gene ID" value="ALUE_0001212601"/>
</dbReference>
<dbReference type="InterPro" id="IPR050821">
    <property type="entry name" value="Cytosolic_carboxypeptidase"/>
</dbReference>
<comment type="cofactor">
    <cofactor evidence="1">
        <name>Zn(2+)</name>
        <dbReference type="ChEBI" id="CHEBI:29105"/>
    </cofactor>
</comment>